<feature type="compositionally biased region" description="Basic residues" evidence="1">
    <location>
        <begin position="141"/>
        <end position="151"/>
    </location>
</feature>
<organism evidence="2 3">
    <name type="scientific">Hypocrea atroviridis (strain ATCC 20476 / IMI 206040)</name>
    <name type="common">Trichoderma atroviride</name>
    <dbReference type="NCBI Taxonomy" id="452589"/>
    <lineage>
        <taxon>Eukaryota</taxon>
        <taxon>Fungi</taxon>
        <taxon>Dikarya</taxon>
        <taxon>Ascomycota</taxon>
        <taxon>Pezizomycotina</taxon>
        <taxon>Sordariomycetes</taxon>
        <taxon>Hypocreomycetidae</taxon>
        <taxon>Hypocreales</taxon>
        <taxon>Hypocreaceae</taxon>
        <taxon>Trichoderma</taxon>
    </lineage>
</organism>
<dbReference type="KEGG" id="tatv:25786298"/>
<dbReference type="Proteomes" id="UP000005426">
    <property type="component" value="Unassembled WGS sequence"/>
</dbReference>
<dbReference type="EMBL" id="ABDG02000022">
    <property type="protein sequence ID" value="EHK46530.1"/>
    <property type="molecule type" value="Genomic_DNA"/>
</dbReference>
<feature type="compositionally biased region" description="Basic and acidic residues" evidence="1">
    <location>
        <begin position="125"/>
        <end position="140"/>
    </location>
</feature>
<evidence type="ECO:0000256" key="1">
    <source>
        <dbReference type="SAM" id="MobiDB-lite"/>
    </source>
</evidence>
<dbReference type="OrthoDB" id="4899589at2759"/>
<protein>
    <submittedName>
        <fullName evidence="2">Uncharacterized protein</fullName>
    </submittedName>
</protein>
<dbReference type="GeneID" id="25786298"/>
<keyword evidence="3" id="KW-1185">Reference proteome</keyword>
<feature type="region of interest" description="Disordered" evidence="1">
    <location>
        <begin position="120"/>
        <end position="151"/>
    </location>
</feature>
<comment type="caution">
    <text evidence="2">The sequence shown here is derived from an EMBL/GenBank/DDBJ whole genome shotgun (WGS) entry which is preliminary data.</text>
</comment>
<reference evidence="2 3" key="1">
    <citation type="journal article" date="2011" name="Genome Biol.">
        <title>Comparative genome sequence analysis underscores mycoparasitism as the ancestral life style of Trichoderma.</title>
        <authorList>
            <person name="Kubicek C.P."/>
            <person name="Herrera-Estrella A."/>
            <person name="Seidl-Seiboth V."/>
            <person name="Martinez D.A."/>
            <person name="Druzhinina I.S."/>
            <person name="Thon M."/>
            <person name="Zeilinger S."/>
            <person name="Casas-Flores S."/>
            <person name="Horwitz B.A."/>
            <person name="Mukherjee P.K."/>
            <person name="Mukherjee M."/>
            <person name="Kredics L."/>
            <person name="Alcaraz L.D."/>
            <person name="Aerts A."/>
            <person name="Antal Z."/>
            <person name="Atanasova L."/>
            <person name="Cervantes-Badillo M.G."/>
            <person name="Challacombe J."/>
            <person name="Chertkov O."/>
            <person name="McCluskey K."/>
            <person name="Coulpier F."/>
            <person name="Deshpande N."/>
            <person name="von Doehren H."/>
            <person name="Ebbole D.J."/>
            <person name="Esquivel-Naranjo E.U."/>
            <person name="Fekete E."/>
            <person name="Flipphi M."/>
            <person name="Glaser F."/>
            <person name="Gomez-Rodriguez E.Y."/>
            <person name="Gruber S."/>
            <person name="Han C."/>
            <person name="Henrissat B."/>
            <person name="Hermosa R."/>
            <person name="Hernandez-Onate M."/>
            <person name="Karaffa L."/>
            <person name="Kosti I."/>
            <person name="Le Crom S."/>
            <person name="Lindquist E."/>
            <person name="Lucas S."/>
            <person name="Luebeck M."/>
            <person name="Luebeck P.S."/>
            <person name="Margeot A."/>
            <person name="Metz B."/>
            <person name="Misra M."/>
            <person name="Nevalainen H."/>
            <person name="Omann M."/>
            <person name="Packer N."/>
            <person name="Perrone G."/>
            <person name="Uresti-Rivera E.E."/>
            <person name="Salamov A."/>
            <person name="Schmoll M."/>
            <person name="Seiboth B."/>
            <person name="Shapiro H."/>
            <person name="Sukno S."/>
            <person name="Tamayo-Ramos J.A."/>
            <person name="Tisch D."/>
            <person name="Wiest A."/>
            <person name="Wilkinson H.H."/>
            <person name="Zhang M."/>
            <person name="Coutinho P.M."/>
            <person name="Kenerley C.M."/>
            <person name="Monte E."/>
            <person name="Baker S.E."/>
            <person name="Grigoriev I.V."/>
        </authorList>
    </citation>
    <scope>NUCLEOTIDE SEQUENCE [LARGE SCALE GENOMIC DNA]</scope>
    <source>
        <strain evidence="3">ATCC 20476 / IMI 206040</strain>
    </source>
</reference>
<accession>G9NSY6</accession>
<dbReference type="HOGENOM" id="CLU_1731699_0_0_1"/>
<dbReference type="AlphaFoldDB" id="G9NSY6"/>
<feature type="compositionally biased region" description="Polar residues" evidence="1">
    <location>
        <begin position="1"/>
        <end position="21"/>
    </location>
</feature>
<name>G9NSY6_HYPAI</name>
<feature type="region of interest" description="Disordered" evidence="1">
    <location>
        <begin position="1"/>
        <end position="29"/>
    </location>
</feature>
<evidence type="ECO:0000313" key="2">
    <source>
        <dbReference type="EMBL" id="EHK46530.1"/>
    </source>
</evidence>
<evidence type="ECO:0000313" key="3">
    <source>
        <dbReference type="Proteomes" id="UP000005426"/>
    </source>
</evidence>
<proteinExistence type="predicted"/>
<gene>
    <name evidence="2" type="ORF">TRIATDRAFT_89902</name>
</gene>
<sequence>MPSISTHTTSNSCDSARNPTLATHKGDCQRSRLCDNDGIRRFLADQHHTPPVGLGPLQTEDEAKAAGKARASASIRAFKAQFGCGNTSPETQSEWSEGTVITIARQGVSGSSFYKEVSLGESSDEPFHASKRLTETEGKFQHRLTREKRRH</sequence>